<dbReference type="EMBL" id="BLAL01000276">
    <property type="protein sequence ID" value="GES98963.1"/>
    <property type="molecule type" value="Genomic_DNA"/>
</dbReference>
<organism evidence="1 3">
    <name type="scientific">Rhizophagus clarus</name>
    <dbReference type="NCBI Taxonomy" id="94130"/>
    <lineage>
        <taxon>Eukaryota</taxon>
        <taxon>Fungi</taxon>
        <taxon>Fungi incertae sedis</taxon>
        <taxon>Mucoromycota</taxon>
        <taxon>Glomeromycotina</taxon>
        <taxon>Glomeromycetes</taxon>
        <taxon>Glomerales</taxon>
        <taxon>Glomeraceae</taxon>
        <taxon>Rhizophagus</taxon>
    </lineage>
</organism>
<accession>A0A2Z6QC09</accession>
<reference evidence="1 3" key="1">
    <citation type="submission" date="2017-11" db="EMBL/GenBank/DDBJ databases">
        <title>The genome of Rhizophagus clarus HR1 reveals common genetic basis of auxotrophy among arbuscular mycorrhizal fungi.</title>
        <authorList>
            <person name="Kobayashi Y."/>
        </authorList>
    </citation>
    <scope>NUCLEOTIDE SEQUENCE [LARGE SCALE GENOMIC DNA]</scope>
    <source>
        <strain evidence="1 3">HR1</strain>
    </source>
</reference>
<keyword evidence="3" id="KW-1185">Reference proteome</keyword>
<dbReference type="EMBL" id="BEXD01000391">
    <property type="protein sequence ID" value="GBB87045.1"/>
    <property type="molecule type" value="Genomic_DNA"/>
</dbReference>
<reference evidence="2" key="2">
    <citation type="submission" date="2019-10" db="EMBL/GenBank/DDBJ databases">
        <title>Conservation and host-specific expression of non-tandemly repeated heterogenous ribosome RNA gene in arbuscular mycorrhizal fungi.</title>
        <authorList>
            <person name="Maeda T."/>
            <person name="Kobayashi Y."/>
            <person name="Nakagawa T."/>
            <person name="Ezawa T."/>
            <person name="Yamaguchi K."/>
            <person name="Bino T."/>
            <person name="Nishimoto Y."/>
            <person name="Shigenobu S."/>
            <person name="Kawaguchi M."/>
        </authorList>
    </citation>
    <scope>NUCLEOTIDE SEQUENCE</scope>
    <source>
        <strain evidence="2">HR1</strain>
    </source>
</reference>
<dbReference type="Proteomes" id="UP000615446">
    <property type="component" value="Unassembled WGS sequence"/>
</dbReference>
<evidence type="ECO:0000313" key="1">
    <source>
        <dbReference type="EMBL" id="GBB87045.1"/>
    </source>
</evidence>
<evidence type="ECO:0000313" key="2">
    <source>
        <dbReference type="EMBL" id="GES98963.1"/>
    </source>
</evidence>
<dbReference type="Proteomes" id="UP000247702">
    <property type="component" value="Unassembled WGS sequence"/>
</dbReference>
<evidence type="ECO:0000313" key="3">
    <source>
        <dbReference type="Proteomes" id="UP000247702"/>
    </source>
</evidence>
<name>A0A2Z6QC09_9GLOM</name>
<gene>
    <name evidence="2" type="ORF">RCL2_002549100</name>
    <name evidence="1" type="ORF">RclHR1_01350020</name>
</gene>
<proteinExistence type="predicted"/>
<dbReference type="AlphaFoldDB" id="A0A2Z6QC09"/>
<sequence>MEETLRSSSQEPGFAGPWITKDEMVTKRIKPSLNTSHKLCTGILKANEIKITDQELTAFGISQEEWTNLVKEKEDTEEAPNITIVFQEINDKCTSRKLFSKRWTK</sequence>
<comment type="caution">
    <text evidence="1">The sequence shown here is derived from an EMBL/GenBank/DDBJ whole genome shotgun (WGS) entry which is preliminary data.</text>
</comment>
<protein>
    <submittedName>
        <fullName evidence="1">Uncharacterized protein</fullName>
    </submittedName>
</protein>